<dbReference type="AlphaFoldDB" id="A0A1I0AKY4"/>
<feature type="coiled-coil region" evidence="1">
    <location>
        <begin position="339"/>
        <end position="366"/>
    </location>
</feature>
<keyword evidence="4" id="KW-1185">Reference proteome</keyword>
<protein>
    <recommendedName>
        <fullName evidence="5">DnaJ domain-containing protein</fullName>
    </recommendedName>
</protein>
<dbReference type="RefSeq" id="WP_092768360.1">
    <property type="nucleotide sequence ID" value="NZ_FOHS01000001.1"/>
</dbReference>
<dbReference type="Proteomes" id="UP000198697">
    <property type="component" value="Unassembled WGS sequence"/>
</dbReference>
<evidence type="ECO:0008006" key="5">
    <source>
        <dbReference type="Google" id="ProtNLM"/>
    </source>
</evidence>
<sequence>MAKKTPAAQPALVHIPTVGKGTDSLSKEQKAFNRLTKRIGKLETEVTEFRAAADKLRQRVQNEYRPLQTQHHDQRAAMVRALGHAYEHQKLTKTERKKIVDLVVDKCADLLDRGYDDLAPIFDLLDPPPTPEEAAAFEAEEADLETQTAEMMKEMYRQQFGIEFEEGVDVSTPAKFQAYVAQQMAAQQEAYNQQEAEAEERRAKRKKSPKQQAAADKKKAEEQNITQAVRTLYMDLVKHLHPDREPDEAEKIRKTELLARVTTAYKANELLTLLRLQLELNRIDQAHLENLAEDQLRYFNKLLREQVRELDQQLFDEQMGLQSFTGKPYYYTSSPASMELDFLQMKASLEQRIRQLEAEVTAFGHDPKALKAFLRDYKIPKAGSAPRFIQL</sequence>
<feature type="region of interest" description="Disordered" evidence="2">
    <location>
        <begin position="191"/>
        <end position="222"/>
    </location>
</feature>
<dbReference type="EMBL" id="FOHS01000001">
    <property type="protein sequence ID" value="SES94937.1"/>
    <property type="molecule type" value="Genomic_DNA"/>
</dbReference>
<keyword evidence="1" id="KW-0175">Coiled coil</keyword>
<name>A0A1I0AKY4_9BACT</name>
<dbReference type="OrthoDB" id="114754at2"/>
<reference evidence="4" key="1">
    <citation type="submission" date="2016-10" db="EMBL/GenBank/DDBJ databases">
        <authorList>
            <person name="Varghese N."/>
            <person name="Submissions S."/>
        </authorList>
    </citation>
    <scope>NUCLEOTIDE SEQUENCE [LARGE SCALE GENOMIC DNA]</scope>
    <source>
        <strain evidence="4">DSM 15310</strain>
    </source>
</reference>
<evidence type="ECO:0000256" key="1">
    <source>
        <dbReference type="SAM" id="Coils"/>
    </source>
</evidence>
<evidence type="ECO:0000313" key="4">
    <source>
        <dbReference type="Proteomes" id="UP000198697"/>
    </source>
</evidence>
<organism evidence="3 4">
    <name type="scientific">Hymenobacter actinosclerus</name>
    <dbReference type="NCBI Taxonomy" id="82805"/>
    <lineage>
        <taxon>Bacteria</taxon>
        <taxon>Pseudomonadati</taxon>
        <taxon>Bacteroidota</taxon>
        <taxon>Cytophagia</taxon>
        <taxon>Cytophagales</taxon>
        <taxon>Hymenobacteraceae</taxon>
        <taxon>Hymenobacter</taxon>
    </lineage>
</organism>
<evidence type="ECO:0000256" key="2">
    <source>
        <dbReference type="SAM" id="MobiDB-lite"/>
    </source>
</evidence>
<accession>A0A1I0AKY4</accession>
<dbReference type="STRING" id="82805.SAMN04487998_0758"/>
<gene>
    <name evidence="3" type="ORF">SAMN04487998_0758</name>
</gene>
<feature type="coiled-coil region" evidence="1">
    <location>
        <begin position="25"/>
        <end position="59"/>
    </location>
</feature>
<evidence type="ECO:0000313" key="3">
    <source>
        <dbReference type="EMBL" id="SES94937.1"/>
    </source>
</evidence>
<proteinExistence type="predicted"/>